<evidence type="ECO:0000256" key="1">
    <source>
        <dbReference type="ARBA" id="ARBA00006787"/>
    </source>
</evidence>
<dbReference type="RefSeq" id="WP_059211228.1">
    <property type="nucleotide sequence ID" value="NZ_KQ948678.1"/>
</dbReference>
<accession>A0A101RLS1</accession>
<evidence type="ECO:0000256" key="2">
    <source>
        <dbReference type="ARBA" id="ARBA00022723"/>
    </source>
</evidence>
<evidence type="ECO:0000313" key="8">
    <source>
        <dbReference type="Proteomes" id="UP000053669"/>
    </source>
</evidence>
<dbReference type="GO" id="GO:0046872">
    <property type="term" value="F:metal ion binding"/>
    <property type="evidence" value="ECO:0007669"/>
    <property type="project" value="UniProtKB-KW"/>
</dbReference>
<evidence type="ECO:0000256" key="5">
    <source>
        <dbReference type="PIRSR" id="PIRSR604294-1"/>
    </source>
</evidence>
<dbReference type="AlphaFoldDB" id="A0A101RLS1"/>
<keyword evidence="3 6" id="KW-0560">Oxidoreductase</keyword>
<dbReference type="PANTHER" id="PTHR10543">
    <property type="entry name" value="BETA-CAROTENE DIOXYGENASE"/>
    <property type="match status" value="1"/>
</dbReference>
<sequence>MTVSSVSAIEEEERRIDAALDLENHNRDSVYNVPGYRPVRRELAHVPVRVSGELPADLDGAYLRNGTNSQFDKGHIRLHAFSGAGMLHQIQISSGSATYSNSYVRTPRFEAERAAGRESYPEFSDLVSGRPGADRIALTEEKIRQGLIPALGPLERTPGSTSIRYHHGRLYCLQETGYAFVLDTRVENGRLIVDGRGRLETWAGEWEGPFSAHPRINPDNGDVYNLSVEPSGQIIAGLLHKGELAAQQVVHRQTPDTGEMGWLHDFFLTENHLVFPDISVRRDPGGLLGPEGSVFRHDAGHRLRWGVLPRDFGPDTEVRWFTTGQAGTVWHVINAWERQGPRGSREIVLYSPVFPSYPSSVPIHTPEEPPAQVRTWVLDLDTGEVTDDRLLIDHGYERPSLNLSHVGRTSRYCYLLDEHGDGYMGKGVLKYDLVEEKELGYLDYGDMYGGEALFVPRPTASSEDDGYLLDLLMDDHRAELVVIDARTMTELARLHLPQRVPFGVHATWLDSAEITALAP</sequence>
<feature type="binding site" evidence="5">
    <location>
        <position position="505"/>
    </location>
    <ligand>
        <name>Fe cation</name>
        <dbReference type="ChEBI" id="CHEBI:24875"/>
        <note>catalytic</note>
    </ligand>
</feature>
<evidence type="ECO:0000313" key="7">
    <source>
        <dbReference type="EMBL" id="KUN57954.1"/>
    </source>
</evidence>
<comment type="caution">
    <text evidence="7">The sequence shown here is derived from an EMBL/GenBank/DDBJ whole genome shotgun (WGS) entry which is preliminary data.</text>
</comment>
<dbReference type="GO" id="GO:0010436">
    <property type="term" value="F:carotenoid dioxygenase activity"/>
    <property type="evidence" value="ECO:0007669"/>
    <property type="project" value="TreeGrafter"/>
</dbReference>
<name>A0A101RLS1_9ACTN</name>
<dbReference type="GO" id="GO:0016121">
    <property type="term" value="P:carotene catabolic process"/>
    <property type="evidence" value="ECO:0007669"/>
    <property type="project" value="TreeGrafter"/>
</dbReference>
<dbReference type="Proteomes" id="UP000053669">
    <property type="component" value="Unassembled WGS sequence"/>
</dbReference>
<dbReference type="PANTHER" id="PTHR10543:SF89">
    <property type="entry name" value="CAROTENOID 9,10(9',10')-CLEAVAGE DIOXYGENASE 1"/>
    <property type="match status" value="1"/>
</dbReference>
<keyword evidence="4 5" id="KW-0408">Iron</keyword>
<evidence type="ECO:0000256" key="3">
    <source>
        <dbReference type="ARBA" id="ARBA00023002"/>
    </source>
</evidence>
<dbReference type="EMBL" id="LMWU01000066">
    <property type="protein sequence ID" value="KUN57954.1"/>
    <property type="molecule type" value="Genomic_DNA"/>
</dbReference>
<protein>
    <recommendedName>
        <fullName evidence="6">Dioxygenase</fullName>
        <ecNumber evidence="6">1.13.11.-</ecNumber>
    </recommendedName>
</protein>
<feature type="binding site" evidence="5">
    <location>
        <position position="213"/>
    </location>
    <ligand>
        <name>Fe cation</name>
        <dbReference type="ChEBI" id="CHEBI:24875"/>
        <note>catalytic</note>
    </ligand>
</feature>
<gene>
    <name evidence="7" type="ORF">AQJ46_45440</name>
</gene>
<dbReference type="STRING" id="58343.AQJ46_45440"/>
<organism evidence="7 8">
    <name type="scientific">Streptomyces canus</name>
    <dbReference type="NCBI Taxonomy" id="58343"/>
    <lineage>
        <taxon>Bacteria</taxon>
        <taxon>Bacillati</taxon>
        <taxon>Actinomycetota</taxon>
        <taxon>Actinomycetes</taxon>
        <taxon>Kitasatosporales</taxon>
        <taxon>Streptomycetaceae</taxon>
        <taxon>Streptomyces</taxon>
        <taxon>Streptomyces aurantiacus group</taxon>
    </lineage>
</organism>
<evidence type="ECO:0000256" key="6">
    <source>
        <dbReference type="RuleBase" id="RU364048"/>
    </source>
</evidence>
<proteinExistence type="inferred from homology"/>
<comment type="cofactor">
    <cofactor evidence="5 6">
        <name>Fe(2+)</name>
        <dbReference type="ChEBI" id="CHEBI:29033"/>
    </cofactor>
    <text evidence="5 6">Binds 1 Fe(2+) ion per subunit.</text>
</comment>
<keyword evidence="2 5" id="KW-0479">Metal-binding</keyword>
<dbReference type="Pfam" id="PF03055">
    <property type="entry name" value="RPE65"/>
    <property type="match status" value="1"/>
</dbReference>
<keyword evidence="6" id="KW-0223">Dioxygenase</keyword>
<dbReference type="InterPro" id="IPR004294">
    <property type="entry name" value="Carotenoid_Oase"/>
</dbReference>
<reference evidence="7 8" key="1">
    <citation type="submission" date="2015-10" db="EMBL/GenBank/DDBJ databases">
        <title>Draft genome sequence of Streptomyces canus DSM 40017, type strain for the species Streptomyces canus.</title>
        <authorList>
            <person name="Ruckert C."/>
            <person name="Winkler A."/>
            <person name="Kalinowski J."/>
            <person name="Kampfer P."/>
            <person name="Glaeser S."/>
        </authorList>
    </citation>
    <scope>NUCLEOTIDE SEQUENCE [LARGE SCALE GENOMIC DNA]</scope>
    <source>
        <strain evidence="7 8">DSM 40017</strain>
    </source>
</reference>
<feature type="binding site" evidence="5">
    <location>
        <position position="264"/>
    </location>
    <ligand>
        <name>Fe cation</name>
        <dbReference type="ChEBI" id="CHEBI:24875"/>
        <note>catalytic</note>
    </ligand>
</feature>
<comment type="similarity">
    <text evidence="1 6">Belongs to the carotenoid oxygenase family.</text>
</comment>
<feature type="binding site" evidence="5">
    <location>
        <position position="331"/>
    </location>
    <ligand>
        <name>Fe cation</name>
        <dbReference type="ChEBI" id="CHEBI:24875"/>
        <note>catalytic</note>
    </ligand>
</feature>
<dbReference type="EC" id="1.13.11.-" evidence="6"/>
<evidence type="ECO:0000256" key="4">
    <source>
        <dbReference type="ARBA" id="ARBA00023004"/>
    </source>
</evidence>